<evidence type="ECO:0000256" key="3">
    <source>
        <dbReference type="ARBA" id="ARBA00022552"/>
    </source>
</evidence>
<dbReference type="InterPro" id="IPR011033">
    <property type="entry name" value="PRC_barrel-like_sf"/>
</dbReference>
<dbReference type="EMBL" id="BMOE01000001">
    <property type="protein sequence ID" value="GGJ63495.1"/>
    <property type="molecule type" value="Genomic_DNA"/>
</dbReference>
<protein>
    <submittedName>
        <fullName evidence="7">Ribosome maturation factor RimM</fullName>
    </submittedName>
</protein>
<dbReference type="Pfam" id="PF05239">
    <property type="entry name" value="PRC"/>
    <property type="match status" value="1"/>
</dbReference>
<dbReference type="PANTHER" id="PTHR33692:SF1">
    <property type="entry name" value="RIBOSOME MATURATION FACTOR RIMM"/>
    <property type="match status" value="1"/>
</dbReference>
<organism evidence="7 8">
    <name type="scientific">Deinococcus aquiradiocola</name>
    <dbReference type="NCBI Taxonomy" id="393059"/>
    <lineage>
        <taxon>Bacteria</taxon>
        <taxon>Thermotogati</taxon>
        <taxon>Deinococcota</taxon>
        <taxon>Deinococci</taxon>
        <taxon>Deinococcales</taxon>
        <taxon>Deinococcaceae</taxon>
        <taxon>Deinococcus</taxon>
    </lineage>
</organism>
<evidence type="ECO:0000256" key="4">
    <source>
        <dbReference type="ARBA" id="ARBA00023186"/>
    </source>
</evidence>
<dbReference type="Pfam" id="PF01782">
    <property type="entry name" value="RimM"/>
    <property type="match status" value="1"/>
</dbReference>
<gene>
    <name evidence="7" type="primary">rimM</name>
    <name evidence="7" type="ORF">GCM10008939_04210</name>
</gene>
<name>A0A917P618_9DEIO</name>
<dbReference type="Gene3D" id="2.30.30.240">
    <property type="entry name" value="PRC-barrel domain"/>
    <property type="match status" value="1"/>
</dbReference>
<keyword evidence="1" id="KW-0963">Cytoplasm</keyword>
<evidence type="ECO:0000259" key="5">
    <source>
        <dbReference type="Pfam" id="PF01782"/>
    </source>
</evidence>
<feature type="domain" description="PRC-barrel" evidence="6">
    <location>
        <begin position="72"/>
        <end position="127"/>
    </location>
</feature>
<dbReference type="Proteomes" id="UP000635726">
    <property type="component" value="Unassembled WGS sequence"/>
</dbReference>
<dbReference type="PANTHER" id="PTHR33692">
    <property type="entry name" value="RIBOSOME MATURATION FACTOR RIMM"/>
    <property type="match status" value="1"/>
</dbReference>
<keyword evidence="3" id="KW-0698">rRNA processing</keyword>
<feature type="domain" description="RimM N-terminal" evidence="5">
    <location>
        <begin position="8"/>
        <end position="63"/>
    </location>
</feature>
<dbReference type="GO" id="GO:0043022">
    <property type="term" value="F:ribosome binding"/>
    <property type="evidence" value="ECO:0007669"/>
    <property type="project" value="InterPro"/>
</dbReference>
<dbReference type="Gene3D" id="2.40.30.60">
    <property type="entry name" value="RimM"/>
    <property type="match status" value="1"/>
</dbReference>
<evidence type="ECO:0000256" key="1">
    <source>
        <dbReference type="ARBA" id="ARBA00022490"/>
    </source>
</evidence>
<evidence type="ECO:0000313" key="7">
    <source>
        <dbReference type="EMBL" id="GGJ63495.1"/>
    </source>
</evidence>
<keyword evidence="8" id="KW-1185">Reference proteome</keyword>
<dbReference type="InterPro" id="IPR036976">
    <property type="entry name" value="RimM_N_sf"/>
</dbReference>
<accession>A0A917P618</accession>
<evidence type="ECO:0000259" key="6">
    <source>
        <dbReference type="Pfam" id="PF05239"/>
    </source>
</evidence>
<proteinExistence type="predicted"/>
<reference evidence="7" key="2">
    <citation type="submission" date="2020-09" db="EMBL/GenBank/DDBJ databases">
        <authorList>
            <person name="Sun Q."/>
            <person name="Ohkuma M."/>
        </authorList>
    </citation>
    <scope>NUCLEOTIDE SEQUENCE</scope>
    <source>
        <strain evidence="7">JCM 14371</strain>
    </source>
</reference>
<sequence>MKLFVIGDADQLLGLKRLYLEGHGWRRVTTIQAQGPGVTVQLSGTDTREDALTLRNVNVYAHDRELPPLDDGQFYYHELRGLPVETATGERLGEVTDVLDMGHQDLLVVRHAGGEALVPLQAPYVRVRRGLEVTLLDSAPDGLIGGQADVVTPSAEPEDDA</sequence>
<dbReference type="GO" id="GO:0006364">
    <property type="term" value="P:rRNA processing"/>
    <property type="evidence" value="ECO:0007669"/>
    <property type="project" value="UniProtKB-KW"/>
</dbReference>
<evidence type="ECO:0000256" key="2">
    <source>
        <dbReference type="ARBA" id="ARBA00022517"/>
    </source>
</evidence>
<keyword evidence="2" id="KW-0690">Ribosome biogenesis</keyword>
<reference evidence="7" key="1">
    <citation type="journal article" date="2014" name="Int. J. Syst. Evol. Microbiol.">
        <title>Complete genome sequence of Corynebacterium casei LMG S-19264T (=DSM 44701T), isolated from a smear-ripened cheese.</title>
        <authorList>
            <consortium name="US DOE Joint Genome Institute (JGI-PGF)"/>
            <person name="Walter F."/>
            <person name="Albersmeier A."/>
            <person name="Kalinowski J."/>
            <person name="Ruckert C."/>
        </authorList>
    </citation>
    <scope>NUCLEOTIDE SEQUENCE</scope>
    <source>
        <strain evidence="7">JCM 14371</strain>
    </source>
</reference>
<dbReference type="NCBIfam" id="NF010403">
    <property type="entry name" value="PRK13829.1"/>
    <property type="match status" value="1"/>
</dbReference>
<keyword evidence="4" id="KW-0143">Chaperone</keyword>
<dbReference type="SUPFAM" id="SSF50346">
    <property type="entry name" value="PRC-barrel domain"/>
    <property type="match status" value="1"/>
</dbReference>
<dbReference type="InterPro" id="IPR011961">
    <property type="entry name" value="RimM"/>
</dbReference>
<dbReference type="GO" id="GO:0005840">
    <property type="term" value="C:ribosome"/>
    <property type="evidence" value="ECO:0007669"/>
    <property type="project" value="InterPro"/>
</dbReference>
<dbReference type="InterPro" id="IPR002676">
    <property type="entry name" value="RimM_N"/>
</dbReference>
<evidence type="ECO:0000313" key="8">
    <source>
        <dbReference type="Proteomes" id="UP000635726"/>
    </source>
</evidence>
<comment type="caution">
    <text evidence="7">The sequence shown here is derived from an EMBL/GenBank/DDBJ whole genome shotgun (WGS) entry which is preliminary data.</text>
</comment>
<dbReference type="InterPro" id="IPR027275">
    <property type="entry name" value="PRC-brl_dom"/>
</dbReference>
<dbReference type="AlphaFoldDB" id="A0A917P618"/>
<dbReference type="NCBIfam" id="TIGR02273">
    <property type="entry name" value="16S_RimM"/>
    <property type="match status" value="1"/>
</dbReference>